<dbReference type="EMBL" id="JAOCIZ010000307">
    <property type="protein sequence ID" value="MDH1508139.1"/>
    <property type="molecule type" value="Genomic_DNA"/>
</dbReference>
<comment type="caution">
    <text evidence="1">The sequence shown here is derived from an EMBL/GenBank/DDBJ whole genome shotgun (WGS) entry which is preliminary data.</text>
</comment>
<name>A0AA42RDP3_AERCA</name>
<evidence type="ECO:0000313" key="2">
    <source>
        <dbReference type="Proteomes" id="UP001161704"/>
    </source>
</evidence>
<accession>A0AA42RDP3</accession>
<sequence>ADDQQAGGTLTITADSDPVVDVRLTLSGQVLDTSGKAITHNGEALTWQEVPGSNGHGFQALTASGTLVLTITLPNVPGRIEAHTQATLDYQVTVHTNLDHGVSDNLSLNLPVKVTDSDGSVITGSTTAVITDAADPHLGNDAGISLQEGGASQSLDGQLPVNVGSDRLVSLNFEANQP</sequence>
<proteinExistence type="predicted"/>
<dbReference type="AlphaFoldDB" id="A0AA42RDP3"/>
<gene>
    <name evidence="1" type="ORF">N5I20_24235</name>
</gene>
<feature type="non-terminal residue" evidence="1">
    <location>
        <position position="178"/>
    </location>
</feature>
<dbReference type="Proteomes" id="UP001161704">
    <property type="component" value="Unassembled WGS sequence"/>
</dbReference>
<organism evidence="1 2">
    <name type="scientific">Aeromonas caviae</name>
    <name type="common">Aeromonas punctata</name>
    <dbReference type="NCBI Taxonomy" id="648"/>
    <lineage>
        <taxon>Bacteria</taxon>
        <taxon>Pseudomonadati</taxon>
        <taxon>Pseudomonadota</taxon>
        <taxon>Gammaproteobacteria</taxon>
        <taxon>Aeromonadales</taxon>
        <taxon>Aeromonadaceae</taxon>
        <taxon>Aeromonas</taxon>
    </lineage>
</organism>
<dbReference type="RefSeq" id="WP_279980736.1">
    <property type="nucleotide sequence ID" value="NZ_JAOCFK010000248.1"/>
</dbReference>
<evidence type="ECO:0008006" key="3">
    <source>
        <dbReference type="Google" id="ProtNLM"/>
    </source>
</evidence>
<evidence type="ECO:0000313" key="1">
    <source>
        <dbReference type="EMBL" id="MDH1508139.1"/>
    </source>
</evidence>
<protein>
    <recommendedName>
        <fullName evidence="3">Type I secretion protein</fullName>
    </recommendedName>
</protein>
<feature type="non-terminal residue" evidence="1">
    <location>
        <position position="1"/>
    </location>
</feature>
<reference evidence="1" key="1">
    <citation type="submission" date="2022-09" db="EMBL/GenBank/DDBJ databases">
        <title>Intensive care unit water sources are persistently colonized with multi-drug resistant bacteria and are the site of extensive horizontal gene transfer of antibiotic resistance genes.</title>
        <authorList>
            <person name="Diorio-Toth L."/>
        </authorList>
    </citation>
    <scope>NUCLEOTIDE SEQUENCE</scope>
    <source>
        <strain evidence="1">GD03710</strain>
    </source>
</reference>